<feature type="compositionally biased region" description="Pro residues" evidence="11">
    <location>
        <begin position="279"/>
        <end position="294"/>
    </location>
</feature>
<evidence type="ECO:0000256" key="3">
    <source>
        <dbReference type="ARBA" id="ARBA00007799"/>
    </source>
</evidence>
<dbReference type="GO" id="GO:0000272">
    <property type="term" value="P:polysaccharide catabolic process"/>
    <property type="evidence" value="ECO:0007669"/>
    <property type="project" value="UniProtKB-KW"/>
</dbReference>
<sequence>MFLSSSLLIFSLSTAASLVAADSSAFQADSSIDADRLYGYVKAAAYSREDVLATYPTCNDCDSASDVDISGKLKQIPGFEDSLMFMADMDVDCDGVAWQCPGNMDGQPETSFGHMNASQAPWYVIPEDFISKGDVQANALGAVICGDKMFYGIFADSNGDSPQVIGEASLVLAQACFPDDGMSGANGHPVPDVAYIVFPHDAPQGVGDETLDYSALKQLGDQKLKDLVNALDTYDPLQPSGGTFSDQEFPDPEQSATTENPLPDPTTMSGGDWGAVGPELPPTQVPGEPVPTWPWPSSTCKAHRRARRSTVM</sequence>
<evidence type="ECO:0000256" key="5">
    <source>
        <dbReference type="ARBA" id="ARBA00022729"/>
    </source>
</evidence>
<dbReference type="GO" id="GO:0005576">
    <property type="term" value="C:extracellular region"/>
    <property type="evidence" value="ECO:0007669"/>
    <property type="project" value="UniProtKB-SubCell"/>
</dbReference>
<comment type="function">
    <text evidence="10">Chitosanase catalyzing the endo-type cleavage of chitosan, the deacylated form of chitin. Chitosanase may be crucial in the degradation of the deacetylated portion of chitin in the fungal cell wall.</text>
</comment>
<feature type="region of interest" description="Disordered" evidence="11">
    <location>
        <begin position="235"/>
        <end position="312"/>
    </location>
</feature>
<feature type="chain" id="PRO_5007748389" description="Endo-chitosanase" evidence="10">
    <location>
        <begin position="22"/>
        <end position="312"/>
    </location>
</feature>
<comment type="subcellular location">
    <subcellularLocation>
        <location evidence="2 10">Secreted</location>
    </subcellularLocation>
</comment>
<evidence type="ECO:0000256" key="8">
    <source>
        <dbReference type="ARBA" id="ARBA00023295"/>
    </source>
</evidence>
<dbReference type="Pfam" id="PF07335">
    <property type="entry name" value="Glyco_hydro_75"/>
    <property type="match status" value="1"/>
</dbReference>
<organism evidence="12 13">
    <name type="scientific">Exidia glandulosa HHB12029</name>
    <dbReference type="NCBI Taxonomy" id="1314781"/>
    <lineage>
        <taxon>Eukaryota</taxon>
        <taxon>Fungi</taxon>
        <taxon>Dikarya</taxon>
        <taxon>Basidiomycota</taxon>
        <taxon>Agaricomycotina</taxon>
        <taxon>Agaricomycetes</taxon>
        <taxon>Auriculariales</taxon>
        <taxon>Exidiaceae</taxon>
        <taxon>Exidia</taxon>
    </lineage>
</organism>
<dbReference type="EC" id="3.2.1.132" evidence="10"/>
<evidence type="ECO:0000256" key="2">
    <source>
        <dbReference type="ARBA" id="ARBA00004613"/>
    </source>
</evidence>
<dbReference type="Proteomes" id="UP000077266">
    <property type="component" value="Unassembled WGS sequence"/>
</dbReference>
<evidence type="ECO:0000256" key="6">
    <source>
        <dbReference type="ARBA" id="ARBA00022801"/>
    </source>
</evidence>
<proteinExistence type="inferred from homology"/>
<dbReference type="GO" id="GO:0016977">
    <property type="term" value="F:chitosanase activity"/>
    <property type="evidence" value="ECO:0007669"/>
    <property type="project" value="UniProtKB-EC"/>
</dbReference>
<protein>
    <recommendedName>
        <fullName evidence="10">Endo-chitosanase</fullName>
        <ecNumber evidence="10">3.2.1.132</ecNumber>
    </recommendedName>
</protein>
<dbReference type="EMBL" id="KV426056">
    <property type="protein sequence ID" value="KZV90134.1"/>
    <property type="molecule type" value="Genomic_DNA"/>
</dbReference>
<evidence type="ECO:0000256" key="11">
    <source>
        <dbReference type="SAM" id="MobiDB-lite"/>
    </source>
</evidence>
<dbReference type="PANTHER" id="PTHR42061:SF6">
    <property type="entry name" value="ENDO-CHITOSANASE"/>
    <property type="match status" value="1"/>
</dbReference>
<comment type="similarity">
    <text evidence="3 10">Belongs to the glycosyl hydrolase 75 family.</text>
</comment>
<comment type="catalytic activity">
    <reaction evidence="1 10">
        <text>Endohydrolysis of beta-(1-&gt;4)-linkages between D-glucosamine residues in a partly acetylated chitosan.</text>
        <dbReference type="EC" id="3.2.1.132"/>
    </reaction>
</comment>
<feature type="signal peptide" evidence="10">
    <location>
        <begin position="1"/>
        <end position="21"/>
    </location>
</feature>
<reference evidence="12 13" key="1">
    <citation type="journal article" date="2016" name="Mol. Biol. Evol.">
        <title>Comparative Genomics of Early-Diverging Mushroom-Forming Fungi Provides Insights into the Origins of Lignocellulose Decay Capabilities.</title>
        <authorList>
            <person name="Nagy L.G."/>
            <person name="Riley R."/>
            <person name="Tritt A."/>
            <person name="Adam C."/>
            <person name="Daum C."/>
            <person name="Floudas D."/>
            <person name="Sun H."/>
            <person name="Yadav J.S."/>
            <person name="Pangilinan J."/>
            <person name="Larsson K.H."/>
            <person name="Matsuura K."/>
            <person name="Barry K."/>
            <person name="Labutti K."/>
            <person name="Kuo R."/>
            <person name="Ohm R.A."/>
            <person name="Bhattacharya S.S."/>
            <person name="Shirouzu T."/>
            <person name="Yoshinaga Y."/>
            <person name="Martin F.M."/>
            <person name="Grigoriev I.V."/>
            <person name="Hibbett D.S."/>
        </authorList>
    </citation>
    <scope>NUCLEOTIDE SEQUENCE [LARGE SCALE GENOMIC DNA]</scope>
    <source>
        <strain evidence="12 13">HHB12029</strain>
    </source>
</reference>
<accession>A0A165G8C5</accession>
<gene>
    <name evidence="12" type="ORF">EXIGLDRAFT_838069</name>
</gene>
<dbReference type="AlphaFoldDB" id="A0A165G8C5"/>
<keyword evidence="8 10" id="KW-0326">Glycosidase</keyword>
<evidence type="ECO:0000313" key="13">
    <source>
        <dbReference type="Proteomes" id="UP000077266"/>
    </source>
</evidence>
<keyword evidence="7" id="KW-0119">Carbohydrate metabolism</keyword>
<evidence type="ECO:0000256" key="10">
    <source>
        <dbReference type="RuleBase" id="RU361208"/>
    </source>
</evidence>
<keyword evidence="9 10" id="KW-0624">Polysaccharide degradation</keyword>
<keyword evidence="6 10" id="KW-0378">Hydrolase</keyword>
<dbReference type="PANTHER" id="PTHR42061">
    <property type="entry name" value="ENDO-CHITOSANASE"/>
    <property type="match status" value="1"/>
</dbReference>
<evidence type="ECO:0000256" key="1">
    <source>
        <dbReference type="ARBA" id="ARBA00000405"/>
    </source>
</evidence>
<evidence type="ECO:0000256" key="9">
    <source>
        <dbReference type="ARBA" id="ARBA00023326"/>
    </source>
</evidence>
<dbReference type="InParanoid" id="A0A165G8C5"/>
<dbReference type="InterPro" id="IPR009939">
    <property type="entry name" value="Chitosanase_fungal"/>
</dbReference>
<feature type="compositionally biased region" description="Basic residues" evidence="11">
    <location>
        <begin position="301"/>
        <end position="312"/>
    </location>
</feature>
<keyword evidence="13" id="KW-1185">Reference proteome</keyword>
<evidence type="ECO:0000256" key="4">
    <source>
        <dbReference type="ARBA" id="ARBA00022525"/>
    </source>
</evidence>
<dbReference type="OrthoDB" id="4756206at2759"/>
<evidence type="ECO:0000313" key="12">
    <source>
        <dbReference type="EMBL" id="KZV90134.1"/>
    </source>
</evidence>
<evidence type="ECO:0000256" key="7">
    <source>
        <dbReference type="ARBA" id="ARBA00023277"/>
    </source>
</evidence>
<keyword evidence="4" id="KW-0964">Secreted</keyword>
<name>A0A165G8C5_EXIGL</name>
<keyword evidence="5 10" id="KW-0732">Signal</keyword>